<reference evidence="3 4" key="1">
    <citation type="submission" date="2018-04" db="EMBL/GenBank/DDBJ databases">
        <title>Novel Campyloabacter and Helicobacter Species and Strains.</title>
        <authorList>
            <person name="Mannion A.J."/>
            <person name="Shen Z."/>
            <person name="Fox J.G."/>
        </authorList>
    </citation>
    <scope>NUCLEOTIDE SEQUENCE [LARGE SCALE GENOMIC DNA]</scope>
    <source>
        <strain evidence="3 4">MIT 99-5101</strain>
    </source>
</reference>
<keyword evidence="2" id="KW-0812">Transmembrane</keyword>
<dbReference type="RefSeq" id="WP_115550715.1">
    <property type="nucleotide sequence ID" value="NZ_CAOOSM010000002.1"/>
</dbReference>
<accession>A0A3D8IIK1</accession>
<proteinExistence type="predicted"/>
<keyword evidence="1" id="KW-0175">Coiled coil</keyword>
<keyword evidence="4" id="KW-1185">Reference proteome</keyword>
<dbReference type="OrthoDB" id="9812260at2"/>
<feature type="transmembrane region" description="Helical" evidence="2">
    <location>
        <begin position="187"/>
        <end position="211"/>
    </location>
</feature>
<dbReference type="Proteomes" id="UP000256650">
    <property type="component" value="Unassembled WGS sequence"/>
</dbReference>
<dbReference type="EMBL" id="NXLS01000001">
    <property type="protein sequence ID" value="RDU64381.1"/>
    <property type="molecule type" value="Genomic_DNA"/>
</dbReference>
<dbReference type="GeneID" id="82534832"/>
<dbReference type="AlphaFoldDB" id="A0A3D8IIK1"/>
<gene>
    <name evidence="3" type="ORF">CQA43_00795</name>
</gene>
<evidence type="ECO:0000313" key="3">
    <source>
        <dbReference type="EMBL" id="RDU64381.1"/>
    </source>
</evidence>
<sequence>MHFFKGKKIIILESLLCILLCVGIIFYAQINKRGLQKQDALLYYVNISGKQRLLAQRIVFLSQIVVTNRILNRNNPESLTELRSCINQLNSIHMILQNFVISTIIGNKKASTLDEIYFGDGNLKFKMEEFLNNANKIFFLQTTQEAFRINQELLQQLEEDNGLLASLELATLSQQFYAQNIIKESQFYLQILLYCAFLICGLQAVLILWFLTRKLDG</sequence>
<evidence type="ECO:0000256" key="1">
    <source>
        <dbReference type="SAM" id="Coils"/>
    </source>
</evidence>
<protein>
    <recommendedName>
        <fullName evidence="5">NarX-like N-terminal domain-containing protein</fullName>
    </recommendedName>
</protein>
<name>A0A3D8IIK1_9HELI</name>
<feature type="coiled-coil region" evidence="1">
    <location>
        <begin position="140"/>
        <end position="170"/>
    </location>
</feature>
<organism evidence="3 4">
    <name type="scientific">Helicobacter ganmani</name>
    <dbReference type="NCBI Taxonomy" id="60246"/>
    <lineage>
        <taxon>Bacteria</taxon>
        <taxon>Pseudomonadati</taxon>
        <taxon>Campylobacterota</taxon>
        <taxon>Epsilonproteobacteria</taxon>
        <taxon>Campylobacterales</taxon>
        <taxon>Helicobacteraceae</taxon>
        <taxon>Helicobacter</taxon>
    </lineage>
</organism>
<keyword evidence="2" id="KW-1133">Transmembrane helix</keyword>
<evidence type="ECO:0000313" key="4">
    <source>
        <dbReference type="Proteomes" id="UP000256650"/>
    </source>
</evidence>
<comment type="caution">
    <text evidence="3">The sequence shown here is derived from an EMBL/GenBank/DDBJ whole genome shotgun (WGS) entry which is preliminary data.</text>
</comment>
<feature type="transmembrane region" description="Helical" evidence="2">
    <location>
        <begin position="9"/>
        <end position="28"/>
    </location>
</feature>
<evidence type="ECO:0008006" key="5">
    <source>
        <dbReference type="Google" id="ProtNLM"/>
    </source>
</evidence>
<keyword evidence="2" id="KW-0472">Membrane</keyword>
<evidence type="ECO:0000256" key="2">
    <source>
        <dbReference type="SAM" id="Phobius"/>
    </source>
</evidence>